<evidence type="ECO:0000313" key="9">
    <source>
        <dbReference type="EMBL" id="GJQ13009.1"/>
    </source>
</evidence>
<dbReference type="PANTHER" id="PTHR19302:SF13">
    <property type="entry name" value="GAMMA-TUBULIN COMPLEX COMPONENT 2"/>
    <property type="match status" value="1"/>
</dbReference>
<dbReference type="GO" id="GO:0043015">
    <property type="term" value="F:gamma-tubulin binding"/>
    <property type="evidence" value="ECO:0007669"/>
    <property type="project" value="InterPro"/>
</dbReference>
<reference evidence="9" key="2">
    <citation type="submission" date="2022-01" db="EMBL/GenBank/DDBJ databases">
        <authorList>
            <person name="Hirooka S."/>
            <person name="Miyagishima S.Y."/>
        </authorList>
    </citation>
    <scope>NUCLEOTIDE SEQUENCE</scope>
    <source>
        <strain evidence="9">NBRC 102759</strain>
    </source>
</reference>
<organism evidence="9 10">
    <name type="scientific">Galdieria partita</name>
    <dbReference type="NCBI Taxonomy" id="83374"/>
    <lineage>
        <taxon>Eukaryota</taxon>
        <taxon>Rhodophyta</taxon>
        <taxon>Bangiophyceae</taxon>
        <taxon>Galdieriales</taxon>
        <taxon>Galdieriaceae</taxon>
        <taxon>Galdieria</taxon>
    </lineage>
</organism>
<sequence>MSENNTPKKFSSPGKTDLSPGKYRERLHQILSKARASQEQVYSPLKSTQSPLDEKTLRHTRTVSVDVSSAGLPRPSSRRLSFEKVSPIPSTEHIEDMQETRYSTKQDTSQNNHDIQSSYQAFKVKHHSRSQSLIEKVVSGTSGESNRMSTHSKHSSRSSMNENNSLPSIREDNAIHEDELFNEEESSPMKELPQLLEQLEKTPQLRTYKKSNHSKEWTHAAPISQIEDELSIPHKTPVSNEPTVTNPTPWTEKMNKDMRSKKGGRRHYPNLPTWFKDTFPNAKSLSQDKICHNESEASPPVFHMGLPTAAMEFLISEDLLYTLLGISGRMTSYLEHVRCSEQEHSITCNPAINLGCRILPLADDLSKVQNFINDVTYESGLVKQATCGMLKSLIHEYYRRIVSIESLLRRGELSLQTLWLSLQPCFRTMAVLRRIVDALESPDIRGSLALGTLHSITLQLQGDPDAHEVAKNIMKVAFQPMIDFLSLWLNSGVIYDPFEEFFITEQEKYKGWEPGEVLDDAFWELRFVLRKSQVPSLFRGTATKILTSGKYKCVMKELVSKSYIEHSTLSYQPFTESEEMSQDDILDNIFSSIENCFMYSSKELFDVLCNRFQLLSFLGFLKHYLLLSQADFLGFFLDFAHEELNKPIATISTESLNALLELSIRSCCNFSEMETQKDALFCRLMPQSLTSQLLRIIHLNETTDWTLSTPGKDDLHDKDIFGYEAFCLDCHVPFPLSIVISKRMLTKYQLVFRHLFACKMVHRKLEDVWILLKTQRSCFRNKWISDSYILFHRMIHFLDSVLYYDFMEVIEPNWKAMELALKTGCEKLEVANRKHNDFLDTILKQCMLTNPKLLRTQSKLLNACVMFCNWIQDNITHPSLSEADETILKMGNYFLSHLQVLTESLSAFSLVDAEPHLANLCTRLNFNDFLLHKHTSNGSESVLEDVF</sequence>
<reference evidence="9" key="1">
    <citation type="journal article" date="2022" name="Proc. Natl. Acad. Sci. U.S.A.">
        <title>Life cycle and functional genomics of the unicellular red alga Galdieria for elucidating algal and plant evolution and industrial use.</title>
        <authorList>
            <person name="Hirooka S."/>
            <person name="Itabashi T."/>
            <person name="Ichinose T.M."/>
            <person name="Onuma R."/>
            <person name="Fujiwara T."/>
            <person name="Yamashita S."/>
            <person name="Jong L.W."/>
            <person name="Tomita R."/>
            <person name="Iwane A.H."/>
            <person name="Miyagishima S.Y."/>
        </authorList>
    </citation>
    <scope>NUCLEOTIDE SEQUENCE</scope>
    <source>
        <strain evidence="9">NBRC 102759</strain>
    </source>
</reference>
<feature type="domain" description="Gamma tubulin complex component protein N-terminal" evidence="8">
    <location>
        <begin position="317"/>
        <end position="610"/>
    </location>
</feature>
<dbReference type="GO" id="GO:0051225">
    <property type="term" value="P:spindle assembly"/>
    <property type="evidence" value="ECO:0007669"/>
    <property type="project" value="TreeGrafter"/>
</dbReference>
<dbReference type="GO" id="GO:0031122">
    <property type="term" value="P:cytoplasmic microtubule organization"/>
    <property type="evidence" value="ECO:0007669"/>
    <property type="project" value="TreeGrafter"/>
</dbReference>
<evidence type="ECO:0000256" key="2">
    <source>
        <dbReference type="ARBA" id="ARBA00022490"/>
    </source>
</evidence>
<dbReference type="GO" id="GO:0000922">
    <property type="term" value="C:spindle pole"/>
    <property type="evidence" value="ECO:0007669"/>
    <property type="project" value="InterPro"/>
</dbReference>
<evidence type="ECO:0000259" key="7">
    <source>
        <dbReference type="Pfam" id="PF04130"/>
    </source>
</evidence>
<dbReference type="Pfam" id="PF17681">
    <property type="entry name" value="GCP_N_terminal"/>
    <property type="match status" value="1"/>
</dbReference>
<feature type="domain" description="Gamma tubulin complex component C-terminal" evidence="7">
    <location>
        <begin position="614"/>
        <end position="929"/>
    </location>
</feature>
<dbReference type="GO" id="GO:0000930">
    <property type="term" value="C:gamma-tubulin complex"/>
    <property type="evidence" value="ECO:0007669"/>
    <property type="project" value="TreeGrafter"/>
</dbReference>
<dbReference type="Gene3D" id="1.20.120.1900">
    <property type="entry name" value="Gamma-tubulin complex, C-terminal domain"/>
    <property type="match status" value="1"/>
</dbReference>
<dbReference type="GO" id="GO:0051321">
    <property type="term" value="P:meiotic cell cycle"/>
    <property type="evidence" value="ECO:0007669"/>
    <property type="project" value="TreeGrafter"/>
</dbReference>
<evidence type="ECO:0000256" key="3">
    <source>
        <dbReference type="ARBA" id="ARBA00022701"/>
    </source>
</evidence>
<dbReference type="AlphaFoldDB" id="A0A9C7PZH5"/>
<protein>
    <recommendedName>
        <fullName evidence="5">Spindle pole body component</fullName>
    </recommendedName>
</protein>
<dbReference type="InterPro" id="IPR042241">
    <property type="entry name" value="GCP_C_sf"/>
</dbReference>
<feature type="region of interest" description="Disordered" evidence="6">
    <location>
        <begin position="233"/>
        <end position="267"/>
    </location>
</feature>
<dbReference type="GO" id="GO:0007020">
    <property type="term" value="P:microtubule nucleation"/>
    <property type="evidence" value="ECO:0007669"/>
    <property type="project" value="InterPro"/>
</dbReference>
<feature type="region of interest" description="Disordered" evidence="6">
    <location>
        <begin position="1"/>
        <end position="112"/>
    </location>
</feature>
<dbReference type="GO" id="GO:0000278">
    <property type="term" value="P:mitotic cell cycle"/>
    <property type="evidence" value="ECO:0007669"/>
    <property type="project" value="TreeGrafter"/>
</dbReference>
<feature type="compositionally biased region" description="Basic and acidic residues" evidence="6">
    <location>
        <begin position="92"/>
        <end position="104"/>
    </location>
</feature>
<dbReference type="InterPro" id="IPR007259">
    <property type="entry name" value="GCP"/>
</dbReference>
<dbReference type="OrthoDB" id="2192946at2759"/>
<comment type="similarity">
    <text evidence="1 5">Belongs to the TUBGCP family.</text>
</comment>
<accession>A0A9C7PZH5</accession>
<keyword evidence="10" id="KW-1185">Reference proteome</keyword>
<evidence type="ECO:0000256" key="4">
    <source>
        <dbReference type="ARBA" id="ARBA00023212"/>
    </source>
</evidence>
<feature type="compositionally biased region" description="Polar residues" evidence="6">
    <location>
        <begin position="35"/>
        <end position="51"/>
    </location>
</feature>
<dbReference type="Proteomes" id="UP001061958">
    <property type="component" value="Unassembled WGS sequence"/>
</dbReference>
<evidence type="ECO:0000256" key="1">
    <source>
        <dbReference type="ARBA" id="ARBA00010337"/>
    </source>
</evidence>
<gene>
    <name evidence="9" type="ORF">GpartN1_g4800.t1</name>
</gene>
<dbReference type="Pfam" id="PF04130">
    <property type="entry name" value="GCP_C_terminal"/>
    <property type="match status" value="1"/>
</dbReference>
<keyword evidence="2 5" id="KW-0963">Cytoplasm</keyword>
<dbReference type="GO" id="GO:0051011">
    <property type="term" value="F:microtubule minus-end binding"/>
    <property type="evidence" value="ECO:0007669"/>
    <property type="project" value="TreeGrafter"/>
</dbReference>
<comment type="caution">
    <text evidence="9">The sequence shown here is derived from an EMBL/GenBank/DDBJ whole genome shotgun (WGS) entry which is preliminary data.</text>
</comment>
<feature type="compositionally biased region" description="Polar residues" evidence="6">
    <location>
        <begin position="237"/>
        <end position="249"/>
    </location>
</feature>
<dbReference type="GO" id="GO:0005874">
    <property type="term" value="C:microtubule"/>
    <property type="evidence" value="ECO:0007669"/>
    <property type="project" value="UniProtKB-KW"/>
</dbReference>
<evidence type="ECO:0000259" key="8">
    <source>
        <dbReference type="Pfam" id="PF17681"/>
    </source>
</evidence>
<dbReference type="EMBL" id="BQMJ01000039">
    <property type="protein sequence ID" value="GJQ13009.1"/>
    <property type="molecule type" value="Genomic_DNA"/>
</dbReference>
<dbReference type="InterPro" id="IPR040457">
    <property type="entry name" value="GCP_C"/>
</dbReference>
<dbReference type="InterPro" id="IPR041470">
    <property type="entry name" value="GCP_N"/>
</dbReference>
<evidence type="ECO:0000256" key="6">
    <source>
        <dbReference type="SAM" id="MobiDB-lite"/>
    </source>
</evidence>
<name>A0A9C7PZH5_9RHOD</name>
<proteinExistence type="inferred from homology"/>
<feature type="region of interest" description="Disordered" evidence="6">
    <location>
        <begin position="136"/>
        <end position="170"/>
    </location>
</feature>
<evidence type="ECO:0000256" key="5">
    <source>
        <dbReference type="RuleBase" id="RU363050"/>
    </source>
</evidence>
<dbReference type="PANTHER" id="PTHR19302">
    <property type="entry name" value="GAMMA TUBULIN COMPLEX PROTEIN"/>
    <property type="match status" value="1"/>
</dbReference>
<keyword evidence="3 5" id="KW-0493">Microtubule</keyword>
<keyword evidence="4 5" id="KW-0206">Cytoskeleton</keyword>
<evidence type="ECO:0000313" key="10">
    <source>
        <dbReference type="Proteomes" id="UP001061958"/>
    </source>
</evidence>
<comment type="subcellular location">
    <subcellularLocation>
        <location evidence="5">Cytoplasm</location>
        <location evidence="5">Cytoskeleton</location>
        <location evidence="5">Microtubule organizing center</location>
    </subcellularLocation>
</comment>